<comment type="caution">
    <text evidence="1">The sequence shown here is derived from an EMBL/GenBank/DDBJ whole genome shotgun (WGS) entry which is preliminary data.</text>
</comment>
<name>A0AAV9ZXF6_9AGAR</name>
<gene>
    <name evidence="1" type="ORF">R3P38DRAFT_2567237</name>
</gene>
<organism evidence="1 2">
    <name type="scientific">Favolaschia claudopus</name>
    <dbReference type="NCBI Taxonomy" id="2862362"/>
    <lineage>
        <taxon>Eukaryota</taxon>
        <taxon>Fungi</taxon>
        <taxon>Dikarya</taxon>
        <taxon>Basidiomycota</taxon>
        <taxon>Agaricomycotina</taxon>
        <taxon>Agaricomycetes</taxon>
        <taxon>Agaricomycetidae</taxon>
        <taxon>Agaricales</taxon>
        <taxon>Marasmiineae</taxon>
        <taxon>Mycenaceae</taxon>
        <taxon>Favolaschia</taxon>
    </lineage>
</organism>
<dbReference type="Proteomes" id="UP001362999">
    <property type="component" value="Unassembled WGS sequence"/>
</dbReference>
<dbReference type="InterPro" id="IPR009057">
    <property type="entry name" value="Homeodomain-like_sf"/>
</dbReference>
<keyword evidence="2" id="KW-1185">Reference proteome</keyword>
<protein>
    <recommendedName>
        <fullName evidence="3">Transposase</fullName>
    </recommendedName>
</protein>
<dbReference type="SUPFAM" id="SSF46689">
    <property type="entry name" value="Homeodomain-like"/>
    <property type="match status" value="1"/>
</dbReference>
<dbReference type="EMBL" id="JAWWNJ010000103">
    <property type="protein sequence ID" value="KAK6993201.1"/>
    <property type="molecule type" value="Genomic_DNA"/>
</dbReference>
<accession>A0AAV9ZXF6</accession>
<evidence type="ECO:0000313" key="2">
    <source>
        <dbReference type="Proteomes" id="UP001362999"/>
    </source>
</evidence>
<evidence type="ECO:0000313" key="1">
    <source>
        <dbReference type="EMBL" id="KAK6993201.1"/>
    </source>
</evidence>
<dbReference type="PANTHER" id="PTHR46564:SF1">
    <property type="entry name" value="TRANSPOSASE"/>
    <property type="match status" value="1"/>
</dbReference>
<proteinExistence type="predicted"/>
<reference evidence="1 2" key="1">
    <citation type="journal article" date="2024" name="J Genomics">
        <title>Draft genome sequencing and assembly of Favolaschia claudopus CIRM-BRFM 2984 isolated from oak limbs.</title>
        <authorList>
            <person name="Navarro D."/>
            <person name="Drula E."/>
            <person name="Chaduli D."/>
            <person name="Cazenave R."/>
            <person name="Ahrendt S."/>
            <person name="Wang J."/>
            <person name="Lipzen A."/>
            <person name="Daum C."/>
            <person name="Barry K."/>
            <person name="Grigoriev I.V."/>
            <person name="Favel A."/>
            <person name="Rosso M.N."/>
            <person name="Martin F."/>
        </authorList>
    </citation>
    <scope>NUCLEOTIDE SEQUENCE [LARGE SCALE GENOMIC DNA]</scope>
    <source>
        <strain evidence="1 2">CIRM-BRFM 2984</strain>
    </source>
</reference>
<evidence type="ECO:0008006" key="3">
    <source>
        <dbReference type="Google" id="ProtNLM"/>
    </source>
</evidence>
<dbReference type="AlphaFoldDB" id="A0AAV9ZXF6"/>
<sequence length="226" mass="26127">MPNRRIEDSAKLIAIRLLERGRDTRPEIAKLCDLSLRTLGRTTRRFCTTGSVAKAAAIGRGRPLVLHNRDSAYLLKLAKHNPCYFLDEYQQFLDRYRHMPVHISTVHRAFERAGLRVKRVQRMASEIDPLAESHFINRISHYPAHYLVALDEMSKDDRTYARLWGRSPQGERTEVYYPFVRKRRFTGIGALALDVGMIASRVIEGSADRETFIEFLRDDVVRLGID</sequence>
<dbReference type="PANTHER" id="PTHR46564">
    <property type="entry name" value="TRANSPOSASE"/>
    <property type="match status" value="1"/>
</dbReference>